<dbReference type="Proteomes" id="UP000224567">
    <property type="component" value="Unassembled WGS sequence"/>
</dbReference>
<keyword evidence="4" id="KW-1185">Reference proteome</keyword>
<dbReference type="AlphaFoldDB" id="A0A2G2UX98"/>
<name>A0A2G2UX98_CAPBA</name>
<dbReference type="EMBL" id="MLFT02002296">
    <property type="protein sequence ID" value="PHT25258.1"/>
    <property type="molecule type" value="Genomic_DNA"/>
</dbReference>
<dbReference type="OrthoDB" id="2126698at2759"/>
<accession>A0A2G2UX98</accession>
<reference evidence="4" key="2">
    <citation type="journal article" date="2017" name="J. Anim. Genet.">
        <title>Multiple reference genome sequences of hot pepper reveal the massive evolution of plant disease resistance genes by retroduplication.</title>
        <authorList>
            <person name="Kim S."/>
            <person name="Park J."/>
            <person name="Yeom S.-I."/>
            <person name="Kim Y.-M."/>
            <person name="Seo E."/>
            <person name="Kim K.-T."/>
            <person name="Kim M.-S."/>
            <person name="Lee J.M."/>
            <person name="Cheong K."/>
            <person name="Shin H.-S."/>
            <person name="Kim S.-B."/>
            <person name="Han K."/>
            <person name="Lee J."/>
            <person name="Park M."/>
            <person name="Lee H.-A."/>
            <person name="Lee H.-Y."/>
            <person name="Lee Y."/>
            <person name="Oh S."/>
            <person name="Lee J.H."/>
            <person name="Choi E."/>
            <person name="Choi E."/>
            <person name="Lee S.E."/>
            <person name="Jeon J."/>
            <person name="Kim H."/>
            <person name="Choi G."/>
            <person name="Song H."/>
            <person name="Lee J."/>
            <person name="Lee S.-C."/>
            <person name="Kwon J.-K."/>
            <person name="Lee H.-Y."/>
            <person name="Koo N."/>
            <person name="Hong Y."/>
            <person name="Kim R.W."/>
            <person name="Kang W.-H."/>
            <person name="Huh J.H."/>
            <person name="Kang B.-C."/>
            <person name="Yang T.-J."/>
            <person name="Lee Y.-H."/>
            <person name="Bennetzen J.L."/>
            <person name="Choi D."/>
        </authorList>
    </citation>
    <scope>NUCLEOTIDE SEQUENCE [LARGE SCALE GENOMIC DNA]</scope>
    <source>
        <strain evidence="4">cv. PBC81</strain>
    </source>
</reference>
<evidence type="ECO:0000313" key="3">
    <source>
        <dbReference type="EMBL" id="PHT25258.1"/>
    </source>
</evidence>
<dbReference type="InterPro" id="IPR002528">
    <property type="entry name" value="MATE_fam"/>
</dbReference>
<comment type="caution">
    <text evidence="3">The sequence shown here is derived from an EMBL/GenBank/DDBJ whole genome shotgun (WGS) entry which is preliminary data.</text>
</comment>
<keyword evidence="2" id="KW-0812">Transmembrane</keyword>
<reference evidence="3 4" key="1">
    <citation type="journal article" date="2017" name="Genome Biol.">
        <title>New reference genome sequences of hot pepper reveal the massive evolution of plant disease-resistance genes by retroduplication.</title>
        <authorList>
            <person name="Kim S."/>
            <person name="Park J."/>
            <person name="Yeom S.I."/>
            <person name="Kim Y.M."/>
            <person name="Seo E."/>
            <person name="Kim K.T."/>
            <person name="Kim M.S."/>
            <person name="Lee J.M."/>
            <person name="Cheong K."/>
            <person name="Shin H.S."/>
            <person name="Kim S.B."/>
            <person name="Han K."/>
            <person name="Lee J."/>
            <person name="Park M."/>
            <person name="Lee H.A."/>
            <person name="Lee H.Y."/>
            <person name="Lee Y."/>
            <person name="Oh S."/>
            <person name="Lee J.H."/>
            <person name="Choi E."/>
            <person name="Choi E."/>
            <person name="Lee S.E."/>
            <person name="Jeon J."/>
            <person name="Kim H."/>
            <person name="Choi G."/>
            <person name="Song H."/>
            <person name="Lee J."/>
            <person name="Lee S.C."/>
            <person name="Kwon J.K."/>
            <person name="Lee H.Y."/>
            <person name="Koo N."/>
            <person name="Hong Y."/>
            <person name="Kim R.W."/>
            <person name="Kang W.H."/>
            <person name="Huh J.H."/>
            <person name="Kang B.C."/>
            <person name="Yang T.J."/>
            <person name="Lee Y.H."/>
            <person name="Bennetzen J.L."/>
            <person name="Choi D."/>
        </authorList>
    </citation>
    <scope>NUCLEOTIDE SEQUENCE [LARGE SCALE GENOMIC DNA]</scope>
    <source>
        <strain evidence="4">cv. PBC81</strain>
    </source>
</reference>
<protein>
    <submittedName>
        <fullName evidence="3">MATE efflux family protein LAL5</fullName>
    </submittedName>
</protein>
<dbReference type="PANTHER" id="PTHR11206">
    <property type="entry name" value="MULTIDRUG RESISTANCE PROTEIN"/>
    <property type="match status" value="1"/>
</dbReference>
<feature type="transmembrane region" description="Helical" evidence="2">
    <location>
        <begin position="43"/>
        <end position="63"/>
    </location>
</feature>
<sequence>MASEDCKSPLLLQPTDISCSRWCSKLIDVEEAKNQLMYALPMFVVNGCFYLINLVSVMFAGHLGKLELAASNLANSWSMVTGFSFMVKLTEPR</sequence>
<dbReference type="GO" id="GO:0042910">
    <property type="term" value="F:xenobiotic transmembrane transporter activity"/>
    <property type="evidence" value="ECO:0007669"/>
    <property type="project" value="InterPro"/>
</dbReference>
<comment type="similarity">
    <text evidence="1">Belongs to the multi antimicrobial extrusion (MATE) (TC 2.A.66.1) family.</text>
</comment>
<gene>
    <name evidence="3" type="ORF">CQW23_35107</name>
</gene>
<evidence type="ECO:0000256" key="2">
    <source>
        <dbReference type="SAM" id="Phobius"/>
    </source>
</evidence>
<organism evidence="3 4">
    <name type="scientific">Capsicum baccatum</name>
    <name type="common">Peruvian pepper</name>
    <dbReference type="NCBI Taxonomy" id="33114"/>
    <lineage>
        <taxon>Eukaryota</taxon>
        <taxon>Viridiplantae</taxon>
        <taxon>Streptophyta</taxon>
        <taxon>Embryophyta</taxon>
        <taxon>Tracheophyta</taxon>
        <taxon>Spermatophyta</taxon>
        <taxon>Magnoliopsida</taxon>
        <taxon>eudicotyledons</taxon>
        <taxon>Gunneridae</taxon>
        <taxon>Pentapetalae</taxon>
        <taxon>asterids</taxon>
        <taxon>lamiids</taxon>
        <taxon>Solanales</taxon>
        <taxon>Solanaceae</taxon>
        <taxon>Solanoideae</taxon>
        <taxon>Capsiceae</taxon>
        <taxon>Capsicum</taxon>
    </lineage>
</organism>
<keyword evidence="2" id="KW-0472">Membrane</keyword>
<proteinExistence type="inferred from homology"/>
<evidence type="ECO:0000256" key="1">
    <source>
        <dbReference type="ARBA" id="ARBA00010199"/>
    </source>
</evidence>
<dbReference type="GO" id="GO:0015297">
    <property type="term" value="F:antiporter activity"/>
    <property type="evidence" value="ECO:0007669"/>
    <property type="project" value="InterPro"/>
</dbReference>
<dbReference type="GO" id="GO:0016020">
    <property type="term" value="C:membrane"/>
    <property type="evidence" value="ECO:0007669"/>
    <property type="project" value="InterPro"/>
</dbReference>
<keyword evidence="2" id="KW-1133">Transmembrane helix</keyword>
<dbReference type="STRING" id="33114.A0A2G2UX98"/>
<evidence type="ECO:0000313" key="4">
    <source>
        <dbReference type="Proteomes" id="UP000224567"/>
    </source>
</evidence>
<dbReference type="Pfam" id="PF01554">
    <property type="entry name" value="MatE"/>
    <property type="match status" value="1"/>
</dbReference>